<dbReference type="Proteomes" id="UP000295797">
    <property type="component" value="Chromosome"/>
</dbReference>
<protein>
    <submittedName>
        <fullName evidence="1">Uncharacterized protein</fullName>
    </submittedName>
</protein>
<dbReference type="RefSeq" id="WP_135295385.1">
    <property type="nucleotide sequence ID" value="NZ_CP038438.1"/>
</dbReference>
<dbReference type="AlphaFoldDB" id="A0AAP8YYX7"/>
<name>A0AAP8YYX7_PSEFL</name>
<proteinExistence type="predicted"/>
<evidence type="ECO:0000313" key="1">
    <source>
        <dbReference type="EMBL" id="QBX40926.1"/>
    </source>
</evidence>
<reference evidence="1 2" key="1">
    <citation type="submission" date="2019-03" db="EMBL/GenBank/DDBJ databases">
        <title>Complete genome sequence of the plant growth promoting strain Pseudomonas fluorescens LBUM677.</title>
        <authorList>
            <person name="Novinscak A."/>
            <person name="Joly D."/>
            <person name="Filion M."/>
        </authorList>
    </citation>
    <scope>NUCLEOTIDE SEQUENCE [LARGE SCALE GENOMIC DNA]</scope>
    <source>
        <strain evidence="1 2">LBUM677</strain>
    </source>
</reference>
<gene>
    <name evidence="1" type="ORF">E4T63_10040</name>
</gene>
<accession>A0AAP8YYX7</accession>
<evidence type="ECO:0000313" key="2">
    <source>
        <dbReference type="Proteomes" id="UP000295797"/>
    </source>
</evidence>
<sequence length="64" mass="7341">MSLQTDFHIRPLILQRPEEVIGVRPKPPVHQRRRALKEISEEFEGCCAAHSGGNMRQLFSWVTG</sequence>
<organism evidence="1 2">
    <name type="scientific">Pseudomonas fluorescens</name>
    <dbReference type="NCBI Taxonomy" id="294"/>
    <lineage>
        <taxon>Bacteria</taxon>
        <taxon>Pseudomonadati</taxon>
        <taxon>Pseudomonadota</taxon>
        <taxon>Gammaproteobacteria</taxon>
        <taxon>Pseudomonadales</taxon>
        <taxon>Pseudomonadaceae</taxon>
        <taxon>Pseudomonas</taxon>
    </lineage>
</organism>
<dbReference type="EMBL" id="CP038438">
    <property type="protein sequence ID" value="QBX40926.1"/>
    <property type="molecule type" value="Genomic_DNA"/>
</dbReference>